<dbReference type="SMART" id="SM00209">
    <property type="entry name" value="TSP1"/>
    <property type="match status" value="4"/>
</dbReference>
<evidence type="ECO:0000256" key="1">
    <source>
        <dbReference type="ARBA" id="ARBA00004498"/>
    </source>
</evidence>
<evidence type="ECO:0000313" key="20">
    <source>
        <dbReference type="EMBL" id="KAK0163740.1"/>
    </source>
</evidence>
<comment type="caution">
    <text evidence="20">The sequence shown here is derived from an EMBL/GenBank/DDBJ whole genome shotgun (WGS) entry which is preliminary data.</text>
</comment>
<feature type="binding site" evidence="15">
    <location>
        <position position="598"/>
    </location>
    <ligand>
        <name>Zn(2+)</name>
        <dbReference type="ChEBI" id="CHEBI:29105"/>
        <note>catalytic</note>
    </ligand>
</feature>
<feature type="disulfide bond" evidence="14">
    <location>
        <begin position="1607"/>
        <end position="1630"/>
    </location>
</feature>
<comment type="caution">
    <text evidence="15">Lacks conserved residue(s) required for the propagation of feature annotation.</text>
</comment>
<feature type="compositionally biased region" description="Polar residues" evidence="16">
    <location>
        <begin position="848"/>
        <end position="857"/>
    </location>
</feature>
<feature type="disulfide bond" evidence="14">
    <location>
        <begin position="1689"/>
        <end position="1723"/>
    </location>
</feature>
<evidence type="ECO:0000256" key="8">
    <source>
        <dbReference type="ARBA" id="ARBA00022801"/>
    </source>
</evidence>
<feature type="signal peptide" evidence="17">
    <location>
        <begin position="1"/>
        <end position="29"/>
    </location>
</feature>
<evidence type="ECO:0000256" key="10">
    <source>
        <dbReference type="ARBA" id="ARBA00023049"/>
    </source>
</evidence>
<keyword evidence="9 13" id="KW-0862">Zinc</keyword>
<feature type="domain" description="PLAC" evidence="19">
    <location>
        <begin position="2152"/>
        <end position="2194"/>
    </location>
</feature>
<keyword evidence="8" id="KW-0378">Hydrolase</keyword>
<feature type="binding site" evidence="15">
    <location>
        <position position="594"/>
    </location>
    <ligand>
        <name>Zn(2+)</name>
        <dbReference type="ChEBI" id="CHEBI:29105"/>
        <note>catalytic</note>
    </ligand>
</feature>
<organism evidence="20 21">
    <name type="scientific">Microctonus aethiopoides</name>
    <dbReference type="NCBI Taxonomy" id="144406"/>
    <lineage>
        <taxon>Eukaryota</taxon>
        <taxon>Metazoa</taxon>
        <taxon>Ecdysozoa</taxon>
        <taxon>Arthropoda</taxon>
        <taxon>Hexapoda</taxon>
        <taxon>Insecta</taxon>
        <taxon>Pterygota</taxon>
        <taxon>Neoptera</taxon>
        <taxon>Endopterygota</taxon>
        <taxon>Hymenoptera</taxon>
        <taxon>Apocrita</taxon>
        <taxon>Ichneumonoidea</taxon>
        <taxon>Braconidae</taxon>
        <taxon>Euphorinae</taxon>
        <taxon>Microctonus</taxon>
    </lineage>
</organism>
<keyword evidence="4" id="KW-0645">Protease</keyword>
<feature type="compositionally biased region" description="Low complexity" evidence="16">
    <location>
        <begin position="751"/>
        <end position="764"/>
    </location>
</feature>
<evidence type="ECO:0000256" key="17">
    <source>
        <dbReference type="SAM" id="SignalP"/>
    </source>
</evidence>
<evidence type="ECO:0000313" key="21">
    <source>
        <dbReference type="Proteomes" id="UP001168990"/>
    </source>
</evidence>
<dbReference type="Proteomes" id="UP001168990">
    <property type="component" value="Unassembled WGS sequence"/>
</dbReference>
<feature type="binding site" evidence="13">
    <location>
        <position position="1390"/>
    </location>
    <ligand>
        <name>Ca(2+)</name>
        <dbReference type="ChEBI" id="CHEBI:29108"/>
        <label>2</label>
    </ligand>
</feature>
<feature type="disulfide bond" evidence="14">
    <location>
        <begin position="1616"/>
        <end position="1649"/>
    </location>
</feature>
<evidence type="ECO:0000256" key="5">
    <source>
        <dbReference type="ARBA" id="ARBA00022723"/>
    </source>
</evidence>
<dbReference type="SUPFAM" id="SSF55486">
    <property type="entry name" value="Metalloproteases ('zincins'), catalytic domain"/>
    <property type="match status" value="2"/>
</dbReference>
<reference evidence="20" key="2">
    <citation type="submission" date="2023-03" db="EMBL/GenBank/DDBJ databases">
        <authorList>
            <person name="Inwood S.N."/>
            <person name="Skelly J.G."/>
            <person name="Guhlin J."/>
            <person name="Harrop T.W.R."/>
            <person name="Goldson S.G."/>
            <person name="Dearden P.K."/>
        </authorList>
    </citation>
    <scope>NUCLEOTIDE SEQUENCE</scope>
    <source>
        <strain evidence="20">Irish</strain>
        <tissue evidence="20">Whole body</tissue>
    </source>
</reference>
<feature type="domain" description="Peptidase M12B" evidence="18">
    <location>
        <begin position="459"/>
        <end position="642"/>
    </location>
</feature>
<dbReference type="Pfam" id="PF01421">
    <property type="entry name" value="Reprolysin"/>
    <property type="match status" value="2"/>
</dbReference>
<keyword evidence="13" id="KW-0106">Calcium</keyword>
<feature type="disulfide bond" evidence="14">
    <location>
        <begin position="1685"/>
        <end position="1718"/>
    </location>
</feature>
<feature type="chain" id="PRO_5041252351" description="Peptidase M12B domain-containing protein" evidence="17">
    <location>
        <begin position="30"/>
        <end position="2197"/>
    </location>
</feature>
<dbReference type="Gene3D" id="3.40.1620.60">
    <property type="match status" value="2"/>
</dbReference>
<evidence type="ECO:0000256" key="6">
    <source>
        <dbReference type="ARBA" id="ARBA00022729"/>
    </source>
</evidence>
<dbReference type="InterPro" id="IPR001590">
    <property type="entry name" value="Peptidase_M12B"/>
</dbReference>
<evidence type="ECO:0000256" key="2">
    <source>
        <dbReference type="ARBA" id="ARBA00022525"/>
    </source>
</evidence>
<dbReference type="InterPro" id="IPR036383">
    <property type="entry name" value="TSP1_rpt_sf"/>
</dbReference>
<feature type="region of interest" description="Disordered" evidence="16">
    <location>
        <begin position="736"/>
        <end position="918"/>
    </location>
</feature>
<evidence type="ECO:0000259" key="18">
    <source>
        <dbReference type="PROSITE" id="PS50215"/>
    </source>
</evidence>
<dbReference type="GO" id="GO:0030198">
    <property type="term" value="P:extracellular matrix organization"/>
    <property type="evidence" value="ECO:0007669"/>
    <property type="project" value="InterPro"/>
</dbReference>
<keyword evidence="10" id="KW-0482">Metalloprotease</keyword>
<dbReference type="Gene3D" id="2.20.100.10">
    <property type="entry name" value="Thrombospondin type-1 (TSP1) repeat"/>
    <property type="match status" value="4"/>
</dbReference>
<dbReference type="Pfam" id="PF19030">
    <property type="entry name" value="TSP1_ADAMTS"/>
    <property type="match status" value="3"/>
</dbReference>
<dbReference type="InterPro" id="IPR050439">
    <property type="entry name" value="ADAMTS_ADAMTS-like"/>
</dbReference>
<dbReference type="InterPro" id="IPR045371">
    <property type="entry name" value="ADAMTS_CR_3"/>
</dbReference>
<evidence type="ECO:0000256" key="4">
    <source>
        <dbReference type="ARBA" id="ARBA00022670"/>
    </source>
</evidence>
<dbReference type="PANTHER" id="PTHR13723">
    <property type="entry name" value="ADAMTS A DISINTEGRIN AND METALLOPROTEASE WITH THROMBOSPONDIN MOTIFS PROTEASE"/>
    <property type="match status" value="1"/>
</dbReference>
<evidence type="ECO:0000256" key="3">
    <source>
        <dbReference type="ARBA" id="ARBA00022530"/>
    </source>
</evidence>
<keyword evidence="21" id="KW-1185">Reference proteome</keyword>
<feature type="disulfide bond" evidence="14">
    <location>
        <begin position="1497"/>
        <end position="1569"/>
    </location>
</feature>
<keyword evidence="5 13" id="KW-0479">Metal-binding</keyword>
<evidence type="ECO:0000256" key="12">
    <source>
        <dbReference type="ARBA" id="ARBA00023180"/>
    </source>
</evidence>
<dbReference type="PRINTS" id="PR01857">
    <property type="entry name" value="ADAMTSFAMILY"/>
</dbReference>
<dbReference type="CDD" id="cd00117">
    <property type="entry name" value="TFP"/>
    <property type="match status" value="1"/>
</dbReference>
<dbReference type="PROSITE" id="PS50092">
    <property type="entry name" value="TSP1"/>
    <property type="match status" value="3"/>
</dbReference>
<dbReference type="GO" id="GO:0006508">
    <property type="term" value="P:proteolysis"/>
    <property type="evidence" value="ECO:0007669"/>
    <property type="project" value="UniProtKB-KW"/>
</dbReference>
<protein>
    <recommendedName>
        <fullName evidence="22">Peptidase M12B domain-containing protein</fullName>
    </recommendedName>
</protein>
<dbReference type="GO" id="GO:0004222">
    <property type="term" value="F:metalloendopeptidase activity"/>
    <property type="evidence" value="ECO:0007669"/>
    <property type="project" value="InterPro"/>
</dbReference>
<dbReference type="SUPFAM" id="SSF82895">
    <property type="entry name" value="TSP-1 type 1 repeat"/>
    <property type="match status" value="4"/>
</dbReference>
<dbReference type="Gene3D" id="2.60.120.830">
    <property type="match status" value="1"/>
</dbReference>
<feature type="compositionally biased region" description="Polar residues" evidence="16">
    <location>
        <begin position="772"/>
        <end position="783"/>
    </location>
</feature>
<keyword evidence="12" id="KW-0325">Glycoprotein</keyword>
<feature type="disulfide bond" evidence="14">
    <location>
        <begin position="1596"/>
        <end position="1621"/>
    </location>
</feature>
<dbReference type="PROSITE" id="PS50900">
    <property type="entry name" value="PLAC"/>
    <property type="match status" value="1"/>
</dbReference>
<dbReference type="Gene3D" id="3.40.390.10">
    <property type="entry name" value="Collagenase (Catalytic Domain)"/>
    <property type="match status" value="2"/>
</dbReference>
<dbReference type="Pfam" id="PF00090">
    <property type="entry name" value="TSP_1"/>
    <property type="match status" value="1"/>
</dbReference>
<sequence length="2197" mass="250095">MKNRISDCMVMVMLLMLIMLLTMVQMSAGQLLSKEHRTHAATERANDLWCYECDTIEDGEYCVDLIGNNSSLIKKCKDDKRICMVKRYSFTTSTENSTSEPMMWALERNCTNKCEPGCIVIGERTKLYACTACCEKSLCNTGKGTGTDLTMRSISFMLALILQAVLTITLYPADGVFQNSESLFKNIGTRKIVYPKVLTRKETMSRFKRFINDNDPIDMGSLYIVVNQWIIKTNFNDDLLVSPNYVAEWVHSANNVNPLYYNDKQKLDKCLPLKGSVREVENSSVLLTLCNRDIFGLINVRRNRNYNDSVMNNKVNSNGNCMRKFNLTIYGNKDYTDARKRKRDRREAEQFNKVYSSDKTQHPYRVTQDCFERQRNKRALSICDTAEYYNMTEDLASPDYLRFVDGKNGIEFDVNYDEEVDATNRFYRNSKRMINKQTYSDISRRFSTMFKPTFRVTYRWIKIVVGVDYDVIQFHGSHTEQYVFTVFNIVSSLFKDISTTEVARIVIMKMILYPDAESSAIYAGDLKYPLYSVNKWNREIWHNASEKYDMAVWYTHYQVNENVTTSPGPFMCQWQWSCLLVEDVGWLSAIRIAHGIGHLIGLTHDGDLDVNNNCASESLLQTTIMSEVIPAIMPNPIWSSCSKLEKYYCLEKPPLAYEHTEFLHGVFSLDDQCRIEFGDGWVFCSRISVNDPCKELWCNKNVGKRRSCMTRQTPTLEGTLCSRGKRCINQTCEEPRRPNYVEGTTSQRPHYPGLPEYPTTTLLPPYFPSSPMSPTNIPSNDSDYPQVTTYGPPGYPTYPDPTAQAPNGDPDPTAQAPNGYPDPTSQAPNGYPDPTAQAPNGYPDPTAQAPNGPTAQAPNGYPGPTAQAPNGYPGPAQNNIYGPPGYPNYPGPTAQAPNGYPGYEQITTYRPPEYPTYPGSSAQVPNGYPGYVQVSTYGPPGYPPYPGTTAYAPPANPNYAQVSTYRPPGYPPYPGTPVYAPPGYPTYPETPTTKPSWYPIYTERPTTKPSWYPIYTEASTTEPSWYPIYTETPLVRPSNHLNYSDISETTTQRPYTYPNYPETTTHRLPNHSETSTCTSSGYLENSTYRPFGFPGASTYAPPGYRASNRYGVRGYPGTTSRGVANYAAITYRPSAHSGLGSNRLSVYTGTSPRYNTLATDYLQTIPPPYYRKILKNSYLLFIISSLTFTTSIDKQFKNKLRTIDHGFVNPKILSMTDSRPRRWINSRNEVHVSISNWLLKTHPNDKLLMSPNFMTEWVMSNDSIIVTPMSHEICRIHLGHVNDNKNSRVIMTICDGNFYVFFHYDNRSFTVNPITNGSHILKETKLQSLRNTFDFDNDNGPIDVQKKSETDKYKSQNYFSDHTWTDSKFSKKFKTEPNDMKSLQSSKWLELGIAVDYSVIEFHGERVQQYVLALLNIVSAIYRDPSLEANLTLVIVRMVFYVGKRDGIGNARKSLENVNKWNRNVLLSTNKAHDVAVWLTRLDIGGPSGYAPVAGVCDPSRSCALNRDEGLTNSLGLTHDGDETADNFCGREALMGSVMAPMVAATFHRFHWSSCSREEYHRRVKQWTCLNNYPGIKNVTVLKEMFHDSFTMDEQCRMEFGDGYELCRSLNTPGLCSHLWCSYKSTPQVCKTKKGPPLEGTICGKDKWCVNGYCEPTDQTMFQLGSIMNNPRDSGWSEWSSWSKCSTTCGVGVQLRSRLCKNSTENNCQGNNHDIIICEQMKCRSLVDSRREKCNQLSNMIANRSLRKNRIIWLPHIIDNKNDICRLTCKNKDNGHIWVSNDFIVDGTPCSYNSSNICIQGKCYLMGCDNVLNSGKRFDACGICDGDNSTCISISNKFQRKIRRANTRVAFVPAASYNINIHVEILSWSNDSIKFILRDGRRRKYEIRDFDFHDDSFIIIVEGTEFRVAKKLNQYQFFGRGPTLDEIVISLYMVGNEKKNPSISVHFNYITNREKDNQAMNSSYSWLLGGWSPCSVTCGSGTKRQTIACRNDQTGRIENKKKCLYIRKPAQQLKQCNTFSCEFKWIAADWEECTKTCGAHGIQQRQIYCVHSSFSDNQVTNENKDTVYRAMLPPNICQSSHPPETKRECNRFPCRGDWIFTNWSTCSQSCGQGVQSRMARCVSTNGERMFDCDGEIAPDELRSCKRYGHNLAYNECDEKCRYDKSRYCIIPNLKQYCQIAEFQKYCCRACLKKKNHS</sequence>
<dbReference type="Pfam" id="PF17771">
    <property type="entry name" value="ADAMTS_CR_2"/>
    <property type="match status" value="2"/>
</dbReference>
<evidence type="ECO:0000259" key="19">
    <source>
        <dbReference type="PROSITE" id="PS50900"/>
    </source>
</evidence>
<keyword evidence="2" id="KW-0964">Secreted</keyword>
<dbReference type="PROSITE" id="PS50215">
    <property type="entry name" value="ADAM_MEPRO"/>
    <property type="match status" value="2"/>
</dbReference>
<feature type="domain" description="Peptidase M12B" evidence="18">
    <location>
        <begin position="1387"/>
        <end position="1574"/>
    </location>
</feature>
<dbReference type="SMART" id="SM00608">
    <property type="entry name" value="ACR"/>
    <property type="match status" value="1"/>
</dbReference>
<feature type="binding site" evidence="13">
    <location>
        <position position="1390"/>
    </location>
    <ligand>
        <name>Ca(2+)</name>
        <dbReference type="ChEBI" id="CHEBI:29108"/>
        <label>1</label>
    </ligand>
</feature>
<feature type="binding site" evidence="13">
    <location>
        <position position="1519"/>
    </location>
    <ligand>
        <name>Zn(2+)</name>
        <dbReference type="ChEBI" id="CHEBI:29105"/>
        <note>catalytic</note>
    </ligand>
</feature>
<evidence type="ECO:0000256" key="16">
    <source>
        <dbReference type="SAM" id="MobiDB-lite"/>
    </source>
</evidence>
<accession>A0AA39F6A0</accession>
<evidence type="ECO:0000256" key="9">
    <source>
        <dbReference type="ARBA" id="ARBA00022833"/>
    </source>
</evidence>
<dbReference type="EMBL" id="JAQQBS010001422">
    <property type="protein sequence ID" value="KAK0163740.1"/>
    <property type="molecule type" value="Genomic_DNA"/>
</dbReference>
<feature type="disulfide bond" evidence="14">
    <location>
        <begin position="1643"/>
        <end position="1654"/>
    </location>
</feature>
<evidence type="ECO:0000256" key="15">
    <source>
        <dbReference type="PROSITE-ProRule" id="PRU00276"/>
    </source>
</evidence>
<evidence type="ECO:0000256" key="13">
    <source>
        <dbReference type="PIRSR" id="PIRSR613273-2"/>
    </source>
</evidence>
<dbReference type="GO" id="GO:0046872">
    <property type="term" value="F:metal ion binding"/>
    <property type="evidence" value="ECO:0007669"/>
    <property type="project" value="UniProtKB-KW"/>
</dbReference>
<comment type="cofactor">
    <cofactor evidence="13">
        <name>Zn(2+)</name>
        <dbReference type="ChEBI" id="CHEBI:29105"/>
    </cofactor>
    <text evidence="13">Binds 1 zinc ion per subunit.</text>
</comment>
<feature type="binding site" evidence="13">
    <location>
        <position position="1569"/>
    </location>
    <ligand>
        <name>Ca(2+)</name>
        <dbReference type="ChEBI" id="CHEBI:29108"/>
        <label>1</label>
    </ligand>
</feature>
<comment type="subcellular location">
    <subcellularLocation>
        <location evidence="1">Secreted</location>
        <location evidence="1">Extracellular space</location>
        <location evidence="1">Extracellular matrix</location>
    </subcellularLocation>
</comment>
<reference evidence="20" key="1">
    <citation type="journal article" date="2023" name="bioRxiv">
        <title>Scaffold-level genome assemblies of two parasitoid biocontrol wasps reveal the parthenogenesis mechanism and an associated novel virus.</title>
        <authorList>
            <person name="Inwood S."/>
            <person name="Skelly J."/>
            <person name="Guhlin J."/>
            <person name="Harrop T."/>
            <person name="Goldson S."/>
            <person name="Dearden P."/>
        </authorList>
    </citation>
    <scope>NUCLEOTIDE SEQUENCE</scope>
    <source>
        <strain evidence="20">Irish</strain>
        <tissue evidence="20">Whole body</tissue>
    </source>
</reference>
<dbReference type="InterPro" id="IPR010909">
    <property type="entry name" value="PLAC"/>
</dbReference>
<evidence type="ECO:0000256" key="7">
    <source>
        <dbReference type="ARBA" id="ARBA00022737"/>
    </source>
</evidence>
<dbReference type="PANTHER" id="PTHR13723:SF304">
    <property type="entry name" value="A DISINTEGRIN AND METALLOPROTEINASE WITH THROMBOSPONDIN MOTIFS 2-LIKE PROTEIN"/>
    <property type="match status" value="1"/>
</dbReference>
<dbReference type="GO" id="GO:0031012">
    <property type="term" value="C:extracellular matrix"/>
    <property type="evidence" value="ECO:0007669"/>
    <property type="project" value="TreeGrafter"/>
</dbReference>
<dbReference type="InterPro" id="IPR024079">
    <property type="entry name" value="MetalloPept_cat_dom_sf"/>
</dbReference>
<dbReference type="InterPro" id="IPR041645">
    <property type="entry name" value="ADAMTS_CR_2"/>
</dbReference>
<evidence type="ECO:0000256" key="11">
    <source>
        <dbReference type="ARBA" id="ARBA00023157"/>
    </source>
</evidence>
<evidence type="ECO:0000256" key="14">
    <source>
        <dbReference type="PIRSR" id="PIRSR613273-3"/>
    </source>
</evidence>
<keyword evidence="11 14" id="KW-1015">Disulfide bond</keyword>
<keyword evidence="6 17" id="KW-0732">Signal</keyword>
<feature type="binding site" evidence="15">
    <location>
        <position position="604"/>
    </location>
    <ligand>
        <name>Zn(2+)</name>
        <dbReference type="ChEBI" id="CHEBI:29105"/>
        <note>catalytic</note>
    </ligand>
</feature>
<dbReference type="Pfam" id="PF19236">
    <property type="entry name" value="ADAMTS_CR_3"/>
    <property type="match status" value="1"/>
</dbReference>
<gene>
    <name evidence="20" type="ORF">PV328_002441</name>
</gene>
<evidence type="ECO:0008006" key="22">
    <source>
        <dbReference type="Google" id="ProtNLM"/>
    </source>
</evidence>
<dbReference type="InterPro" id="IPR006586">
    <property type="entry name" value="ADAM_Cys-rich"/>
</dbReference>
<dbReference type="InterPro" id="IPR013273">
    <property type="entry name" value="ADAMTS/ADAMTS-like"/>
</dbReference>
<name>A0AA39F6A0_9HYME</name>
<keyword evidence="3" id="KW-0272">Extracellular matrix</keyword>
<feature type="binding site" evidence="13">
    <location>
        <position position="1474"/>
    </location>
    <ligand>
        <name>Ca(2+)</name>
        <dbReference type="ChEBI" id="CHEBI:29108"/>
        <label>1</label>
    </ligand>
</feature>
<feature type="disulfide bond" evidence="14">
    <location>
        <begin position="1700"/>
        <end position="1708"/>
    </location>
</feature>
<dbReference type="InterPro" id="IPR000884">
    <property type="entry name" value="TSP1_rpt"/>
</dbReference>
<keyword evidence="7" id="KW-0677">Repeat</keyword>
<proteinExistence type="predicted"/>